<evidence type="ECO:0000256" key="2">
    <source>
        <dbReference type="ARBA" id="ARBA00022763"/>
    </source>
</evidence>
<evidence type="ECO:0000256" key="4">
    <source>
        <dbReference type="ARBA" id="ARBA00023204"/>
    </source>
</evidence>
<evidence type="ECO:0000313" key="8">
    <source>
        <dbReference type="Proteomes" id="UP000594030"/>
    </source>
</evidence>
<feature type="domain" description="Uracil-DNA glycosylase-like" evidence="6">
    <location>
        <begin position="42"/>
        <end position="199"/>
    </location>
</feature>
<keyword evidence="4" id="KW-0234">DNA repair</keyword>
<dbReference type="InterPro" id="IPR002043">
    <property type="entry name" value="UDG_fam1"/>
</dbReference>
<evidence type="ECO:0000256" key="3">
    <source>
        <dbReference type="ARBA" id="ARBA00022801"/>
    </source>
</evidence>
<dbReference type="PANTHER" id="PTHR11264:SF0">
    <property type="entry name" value="URACIL-DNA GLYCOSYLASE"/>
    <property type="match status" value="1"/>
</dbReference>
<dbReference type="PROSITE" id="PS00130">
    <property type="entry name" value="U_DNA_GLYCOSYLASE"/>
    <property type="match status" value="1"/>
</dbReference>
<dbReference type="NCBIfam" id="NF003592">
    <property type="entry name" value="PRK05254.1-5"/>
    <property type="match status" value="1"/>
</dbReference>
<dbReference type="EMBL" id="MT774385">
    <property type="protein sequence ID" value="QOR59005.1"/>
    <property type="molecule type" value="Genomic_DNA"/>
</dbReference>
<dbReference type="SMART" id="SM00987">
    <property type="entry name" value="UreE_C"/>
    <property type="match status" value="1"/>
</dbReference>
<dbReference type="Proteomes" id="UP000594030">
    <property type="component" value="Segment"/>
</dbReference>
<evidence type="ECO:0000256" key="1">
    <source>
        <dbReference type="ARBA" id="ARBA00008184"/>
    </source>
</evidence>
<accession>A0A7M1RX41</accession>
<comment type="similarity">
    <text evidence="1">Belongs to the uracil-DNA glycosylase (UDG) superfamily. UNG family.</text>
</comment>
<reference evidence="7 8" key="1">
    <citation type="submission" date="2020-07" db="EMBL/GenBank/DDBJ databases">
        <title>Taxonomic proposal: Crassvirales, a new order of highly abundant and diverse bacterial viruses.</title>
        <authorList>
            <person name="Shkoporov A.N."/>
            <person name="Stockdale S.R."/>
            <person name="Guerin E."/>
            <person name="Ross R.P."/>
            <person name="Hill C."/>
        </authorList>
    </citation>
    <scope>NUCLEOTIDE SEQUENCE [LARGE SCALE GENOMIC DNA]</scope>
</reference>
<dbReference type="PANTHER" id="PTHR11264">
    <property type="entry name" value="URACIL-DNA GLYCOSYLASE"/>
    <property type="match status" value="1"/>
</dbReference>
<protein>
    <submittedName>
        <fullName evidence="7">Uracil-DNA glycosylase</fullName>
    </submittedName>
</protein>
<evidence type="ECO:0000313" key="7">
    <source>
        <dbReference type="EMBL" id="QOR59005.1"/>
    </source>
</evidence>
<dbReference type="SMART" id="SM00986">
    <property type="entry name" value="UDG"/>
    <property type="match status" value="1"/>
</dbReference>
<sequence>MFGSWDKLINVNEVKPILSVLNQEYRQHEVYPPKNCVFEAFRQCPYDKVRVVIIGQDPYPQKGFATGIAFANPPEIKDISPSLTILRDRVCKDFNKLNSEFDQTLISWEQQGVLLLNAALTVRTHQPGSHTQYWHPFIRDVILALNQYNPGLIYVFLGKVAETFKKYVGPNNHILTYPHPAYFCRLGCGFETTMFTDINKLLRELNGDEIKF</sequence>
<dbReference type="RefSeq" id="YP_010111163.1">
    <property type="nucleotide sequence ID" value="NC_055878.1"/>
</dbReference>
<proteinExistence type="inferred from homology"/>
<dbReference type="Gene3D" id="3.40.470.10">
    <property type="entry name" value="Uracil-DNA glycosylase-like domain"/>
    <property type="match status" value="1"/>
</dbReference>
<dbReference type="Pfam" id="PF03167">
    <property type="entry name" value="UDG"/>
    <property type="match status" value="1"/>
</dbReference>
<dbReference type="SUPFAM" id="SSF52141">
    <property type="entry name" value="Uracil-DNA glycosylase-like"/>
    <property type="match status" value="1"/>
</dbReference>
<dbReference type="GO" id="GO:0097510">
    <property type="term" value="P:base-excision repair, AP site formation via deaminated base removal"/>
    <property type="evidence" value="ECO:0007669"/>
    <property type="project" value="TreeGrafter"/>
</dbReference>
<evidence type="ECO:0000256" key="5">
    <source>
        <dbReference type="PROSITE-ProRule" id="PRU10072"/>
    </source>
</evidence>
<dbReference type="GO" id="GO:0004844">
    <property type="term" value="F:uracil DNA N-glycosylase activity"/>
    <property type="evidence" value="ECO:0007669"/>
    <property type="project" value="InterPro"/>
</dbReference>
<organism evidence="7 8">
    <name type="scientific">uncultured phage cr108_1</name>
    <dbReference type="NCBI Taxonomy" id="2772069"/>
    <lineage>
        <taxon>Viruses</taxon>
        <taxon>Duplodnaviria</taxon>
        <taxon>Heunggongvirae</taxon>
        <taxon>Uroviricota</taxon>
        <taxon>Caudoviricetes</taxon>
        <taxon>Crassvirales</taxon>
        <taxon>Steigviridae</taxon>
        <taxon>Asinivirinae</taxon>
        <taxon>Pipoluvirus</taxon>
        <taxon>Pipoluvirus rarus</taxon>
    </lineage>
</organism>
<dbReference type="CDD" id="cd10027">
    <property type="entry name" value="UDG-F1-like"/>
    <property type="match status" value="1"/>
</dbReference>
<dbReference type="InterPro" id="IPR018085">
    <property type="entry name" value="Ura-DNA_Glyclase_AS"/>
</dbReference>
<keyword evidence="8" id="KW-1185">Reference proteome</keyword>
<dbReference type="InterPro" id="IPR005122">
    <property type="entry name" value="Uracil-DNA_glycosylase-like"/>
</dbReference>
<dbReference type="KEGG" id="vg:65129497"/>
<keyword evidence="3" id="KW-0378">Hydrolase</keyword>
<keyword evidence="2" id="KW-0227">DNA damage</keyword>
<feature type="active site" description="Proton acceptor" evidence="5">
    <location>
        <position position="57"/>
    </location>
</feature>
<dbReference type="GeneID" id="65129497"/>
<name>A0A7M1RX41_9CAUD</name>
<evidence type="ECO:0000259" key="6">
    <source>
        <dbReference type="SMART" id="SM00986"/>
    </source>
</evidence>
<dbReference type="InterPro" id="IPR036895">
    <property type="entry name" value="Uracil-DNA_glycosylase-like_sf"/>
</dbReference>